<dbReference type="InterPro" id="IPR043502">
    <property type="entry name" value="DNA/RNA_pol_sf"/>
</dbReference>
<proteinExistence type="predicted"/>
<evidence type="ECO:0000313" key="2">
    <source>
        <dbReference type="Proteomes" id="UP000663760"/>
    </source>
</evidence>
<organism evidence="1 2">
    <name type="scientific">Spirodela intermedia</name>
    <name type="common">Intermediate duckweed</name>
    <dbReference type="NCBI Taxonomy" id="51605"/>
    <lineage>
        <taxon>Eukaryota</taxon>
        <taxon>Viridiplantae</taxon>
        <taxon>Streptophyta</taxon>
        <taxon>Embryophyta</taxon>
        <taxon>Tracheophyta</taxon>
        <taxon>Spermatophyta</taxon>
        <taxon>Magnoliopsida</taxon>
        <taxon>Liliopsida</taxon>
        <taxon>Araceae</taxon>
        <taxon>Lemnoideae</taxon>
        <taxon>Spirodela</taxon>
    </lineage>
</organism>
<dbReference type="OrthoDB" id="679712at2759"/>
<name>A0A7I8LBL1_SPIIN</name>
<dbReference type="Gene3D" id="3.10.10.10">
    <property type="entry name" value="HIV Type 1 Reverse Transcriptase, subunit A, domain 1"/>
    <property type="match status" value="1"/>
</dbReference>
<gene>
    <name evidence="1" type="ORF">SI8410_13017860</name>
</gene>
<reference evidence="1" key="1">
    <citation type="submission" date="2020-02" db="EMBL/GenBank/DDBJ databases">
        <authorList>
            <person name="Scholz U."/>
            <person name="Mascher M."/>
            <person name="Fiebig A."/>
        </authorList>
    </citation>
    <scope>NUCLEOTIDE SEQUENCE</scope>
</reference>
<dbReference type="SUPFAM" id="SSF56672">
    <property type="entry name" value="DNA/RNA polymerases"/>
    <property type="match status" value="1"/>
</dbReference>
<dbReference type="AlphaFoldDB" id="A0A7I8LBL1"/>
<dbReference type="PANTHER" id="PTHR35046">
    <property type="entry name" value="ZINC KNUCKLE (CCHC-TYPE) FAMILY PROTEIN"/>
    <property type="match status" value="1"/>
</dbReference>
<accession>A0A7I8LBL1</accession>
<dbReference type="EMBL" id="LR746276">
    <property type="protein sequence ID" value="CAA7407182.1"/>
    <property type="molecule type" value="Genomic_DNA"/>
</dbReference>
<sequence length="225" mass="26244">MGELHTHPCLKILFSILKVSSNVDVIHCNILPIDVIILGRPWLYDYDYSQLSRLNQGQNSTSAILVPCLNFITIYTLHKEFETRSPIWFLYIKEVIIKTPPDAPYKQLIDVQQLVERYKDILPNDIPYELPLMQDIHHQHNELKYHITKLLKKGFIRESLNPCAIPTLLTLKKDVACHMCVDSRVVKKITIKYYFIIPELDDMLDMLVGSNILPKIDLKSEYHQC</sequence>
<evidence type="ECO:0000313" key="1">
    <source>
        <dbReference type="EMBL" id="CAA7407182.1"/>
    </source>
</evidence>
<keyword evidence="2" id="KW-1185">Reference proteome</keyword>
<dbReference type="Proteomes" id="UP000663760">
    <property type="component" value="Chromosome 13"/>
</dbReference>
<dbReference type="InterPro" id="IPR043128">
    <property type="entry name" value="Rev_trsase/Diguanyl_cyclase"/>
</dbReference>
<dbReference type="Gene3D" id="3.30.70.270">
    <property type="match status" value="1"/>
</dbReference>
<dbReference type="PANTHER" id="PTHR35046:SF18">
    <property type="entry name" value="RNA-DIRECTED DNA POLYMERASE"/>
    <property type="match status" value="1"/>
</dbReference>
<protein>
    <submittedName>
        <fullName evidence="1">Uncharacterized protein</fullName>
    </submittedName>
</protein>